<name>A0A2X0J8F1_9ACTN</name>
<dbReference type="RefSeq" id="WP_111499770.1">
    <property type="nucleotide sequence ID" value="NZ_QKYN01000025.1"/>
</dbReference>
<evidence type="ECO:0000256" key="2">
    <source>
        <dbReference type="ARBA" id="ARBA00023015"/>
    </source>
</evidence>
<dbReference type="InterPro" id="IPR005119">
    <property type="entry name" value="LysR_subst-bd"/>
</dbReference>
<dbReference type="GO" id="GO:0003677">
    <property type="term" value="F:DNA binding"/>
    <property type="evidence" value="ECO:0007669"/>
    <property type="project" value="UniProtKB-KW"/>
</dbReference>
<dbReference type="Gene3D" id="1.10.10.10">
    <property type="entry name" value="Winged helix-like DNA-binding domain superfamily/Winged helix DNA-binding domain"/>
    <property type="match status" value="1"/>
</dbReference>
<feature type="compositionally biased region" description="Basic and acidic residues" evidence="5">
    <location>
        <begin position="288"/>
        <end position="299"/>
    </location>
</feature>
<dbReference type="InterPro" id="IPR036390">
    <property type="entry name" value="WH_DNA-bd_sf"/>
</dbReference>
<comment type="similarity">
    <text evidence="1">Belongs to the LysR transcriptional regulatory family.</text>
</comment>
<feature type="region of interest" description="Disordered" evidence="5">
    <location>
        <begin position="279"/>
        <end position="299"/>
    </location>
</feature>
<dbReference type="SUPFAM" id="SSF46785">
    <property type="entry name" value="Winged helix' DNA-binding domain"/>
    <property type="match status" value="1"/>
</dbReference>
<comment type="caution">
    <text evidence="7">The sequence shown here is derived from an EMBL/GenBank/DDBJ whole genome shotgun (WGS) entry which is preliminary data.</text>
</comment>
<evidence type="ECO:0000259" key="6">
    <source>
        <dbReference type="PROSITE" id="PS50931"/>
    </source>
</evidence>
<evidence type="ECO:0000313" key="7">
    <source>
        <dbReference type="EMBL" id="RAG86556.1"/>
    </source>
</evidence>
<dbReference type="GO" id="GO:0005829">
    <property type="term" value="C:cytosol"/>
    <property type="evidence" value="ECO:0007669"/>
    <property type="project" value="TreeGrafter"/>
</dbReference>
<gene>
    <name evidence="7" type="ORF">DN069_05930</name>
</gene>
<protein>
    <submittedName>
        <fullName evidence="7">LysR family transcriptional regulator</fullName>
    </submittedName>
</protein>
<evidence type="ECO:0000256" key="4">
    <source>
        <dbReference type="ARBA" id="ARBA00023163"/>
    </source>
</evidence>
<dbReference type="AlphaFoldDB" id="A0A2X0J8F1"/>
<dbReference type="InterPro" id="IPR036388">
    <property type="entry name" value="WH-like_DNA-bd_sf"/>
</dbReference>
<dbReference type="PROSITE" id="PS50931">
    <property type="entry name" value="HTH_LYSR"/>
    <property type="match status" value="1"/>
</dbReference>
<proteinExistence type="inferred from homology"/>
<dbReference type="CDD" id="cd05466">
    <property type="entry name" value="PBP2_LTTR_substrate"/>
    <property type="match status" value="1"/>
</dbReference>
<dbReference type="FunFam" id="1.10.10.10:FF:000001">
    <property type="entry name" value="LysR family transcriptional regulator"/>
    <property type="match status" value="1"/>
</dbReference>
<keyword evidence="8" id="KW-1185">Reference proteome</keyword>
<dbReference type="SUPFAM" id="SSF53850">
    <property type="entry name" value="Periplasmic binding protein-like II"/>
    <property type="match status" value="1"/>
</dbReference>
<keyword evidence="4" id="KW-0804">Transcription</keyword>
<dbReference type="EMBL" id="QKYN01000025">
    <property type="protein sequence ID" value="RAG86556.1"/>
    <property type="molecule type" value="Genomic_DNA"/>
</dbReference>
<evidence type="ECO:0000313" key="8">
    <source>
        <dbReference type="Proteomes" id="UP000248889"/>
    </source>
</evidence>
<dbReference type="Gene3D" id="3.40.190.290">
    <property type="match status" value="1"/>
</dbReference>
<organism evidence="7 8">
    <name type="scientific">Streptacidiphilus pinicola</name>
    <dbReference type="NCBI Taxonomy" id="2219663"/>
    <lineage>
        <taxon>Bacteria</taxon>
        <taxon>Bacillati</taxon>
        <taxon>Actinomycetota</taxon>
        <taxon>Actinomycetes</taxon>
        <taxon>Kitasatosporales</taxon>
        <taxon>Streptomycetaceae</taxon>
        <taxon>Streptacidiphilus</taxon>
    </lineage>
</organism>
<keyword evidence="2" id="KW-0805">Transcription regulation</keyword>
<evidence type="ECO:0000256" key="5">
    <source>
        <dbReference type="SAM" id="MobiDB-lite"/>
    </source>
</evidence>
<dbReference type="Proteomes" id="UP000248889">
    <property type="component" value="Unassembled WGS sequence"/>
</dbReference>
<feature type="domain" description="HTH lysR-type" evidence="6">
    <location>
        <begin position="1"/>
        <end position="58"/>
    </location>
</feature>
<dbReference type="InterPro" id="IPR050950">
    <property type="entry name" value="HTH-type_LysR_regulators"/>
</dbReference>
<sequence length="299" mass="31259">MDARQLSYFLAVVEHGGFTRAADALHLAQPSLCQAIRALERELGARLFQRAGRGVVLTSAGEALVAPARRVALELVAAREAVASVVGLVAGRVDLVVQPAAADAAGELTARFRQRHPAVTVRIVEPRRPPYLTRDLREGDAQLGLSYLPVTETQGLVVEPLREVEMVAVLPPGTPAGETVSLADLAQLPLVVGAPGTAWRHLTDGLFADAGVAPHVAVESAFREAVGPLITAGGLAAMMPAALAPPGAVATPLNPPVRRTLALLRRPGALPPAAEAFLRSAKLQSPQGREELRDQPPSG</sequence>
<accession>A0A2X0J8F1</accession>
<dbReference type="PRINTS" id="PR00039">
    <property type="entry name" value="HTHLYSR"/>
</dbReference>
<dbReference type="Pfam" id="PF03466">
    <property type="entry name" value="LysR_substrate"/>
    <property type="match status" value="1"/>
</dbReference>
<evidence type="ECO:0000256" key="3">
    <source>
        <dbReference type="ARBA" id="ARBA00023125"/>
    </source>
</evidence>
<keyword evidence="3" id="KW-0238">DNA-binding</keyword>
<reference evidence="7 8" key="1">
    <citation type="submission" date="2018-06" db="EMBL/GenBank/DDBJ databases">
        <title>Streptacidiphilus pinicola sp. nov., isolated from pine grove soil.</title>
        <authorList>
            <person name="Roh S.G."/>
            <person name="Park S."/>
            <person name="Kim M.-K."/>
            <person name="Yun B.-R."/>
            <person name="Park J."/>
            <person name="Kim M.J."/>
            <person name="Kim Y.S."/>
            <person name="Kim S.B."/>
        </authorList>
    </citation>
    <scope>NUCLEOTIDE SEQUENCE [LARGE SCALE GENOMIC DNA]</scope>
    <source>
        <strain evidence="7 8">MMS16-CNU450</strain>
    </source>
</reference>
<dbReference type="Pfam" id="PF00126">
    <property type="entry name" value="HTH_1"/>
    <property type="match status" value="1"/>
</dbReference>
<dbReference type="InterPro" id="IPR000847">
    <property type="entry name" value="LysR_HTH_N"/>
</dbReference>
<dbReference type="PANTHER" id="PTHR30419">
    <property type="entry name" value="HTH-TYPE TRANSCRIPTIONAL REGULATOR YBHD"/>
    <property type="match status" value="1"/>
</dbReference>
<dbReference type="GO" id="GO:0003700">
    <property type="term" value="F:DNA-binding transcription factor activity"/>
    <property type="evidence" value="ECO:0007669"/>
    <property type="project" value="InterPro"/>
</dbReference>
<evidence type="ECO:0000256" key="1">
    <source>
        <dbReference type="ARBA" id="ARBA00009437"/>
    </source>
</evidence>
<dbReference type="OrthoDB" id="3181812at2"/>